<dbReference type="EMBL" id="RAWE01000193">
    <property type="protein sequence ID" value="RKG97000.1"/>
    <property type="molecule type" value="Genomic_DNA"/>
</dbReference>
<dbReference type="SUPFAM" id="SSF51905">
    <property type="entry name" value="FAD/NAD(P)-binding domain"/>
    <property type="match status" value="1"/>
</dbReference>
<evidence type="ECO:0000313" key="5">
    <source>
        <dbReference type="Proteomes" id="UP000268313"/>
    </source>
</evidence>
<keyword evidence="1" id="KW-0285">Flavoprotein</keyword>
<dbReference type="PRINTS" id="PR00368">
    <property type="entry name" value="FADPNR"/>
</dbReference>
<accession>A0A3A8JYW6</accession>
<dbReference type="OrthoDB" id="9806179at2"/>
<gene>
    <name evidence="4" type="ORF">D7X32_34235</name>
</gene>
<protein>
    <submittedName>
        <fullName evidence="4">NAD(P)/FAD-dependent oxidoreductase</fullName>
    </submittedName>
</protein>
<comment type="caution">
    <text evidence="4">The sequence shown here is derived from an EMBL/GenBank/DDBJ whole genome shotgun (WGS) entry which is preliminary data.</text>
</comment>
<name>A0A3A8JYW6_9BACT</name>
<organism evidence="4 5">
    <name type="scientific">Corallococcus carmarthensis</name>
    <dbReference type="NCBI Taxonomy" id="2316728"/>
    <lineage>
        <taxon>Bacteria</taxon>
        <taxon>Pseudomonadati</taxon>
        <taxon>Myxococcota</taxon>
        <taxon>Myxococcia</taxon>
        <taxon>Myxococcales</taxon>
        <taxon>Cystobacterineae</taxon>
        <taxon>Myxococcaceae</taxon>
        <taxon>Corallococcus</taxon>
    </lineage>
</organism>
<evidence type="ECO:0000313" key="4">
    <source>
        <dbReference type="EMBL" id="RKG97000.1"/>
    </source>
</evidence>
<feature type="domain" description="FAD/NAD(P)-binding" evidence="3">
    <location>
        <begin position="4"/>
        <end position="144"/>
    </location>
</feature>
<proteinExistence type="predicted"/>
<keyword evidence="2" id="KW-0560">Oxidoreductase</keyword>
<dbReference type="InterPro" id="IPR050097">
    <property type="entry name" value="Ferredoxin-NADP_redctase_2"/>
</dbReference>
<sequence length="317" mass="34403">MAAYDVVIVGGGPGGLNAALYLGRGRKRVLLCDAGTPRNAAAAHMHGFGSRDGIPPPEFRRISREQLKAYPNVEVRDTRVGSVEKHEGGFRVALGDGTTVDVRRVVLAMGVVDVMLDIPGYTELWGPSIFQCPYCHGWEVQDQPFAMLAKNPQYLDGAPIIQNWSRDLIVFTHGAFEVPPEQRERLQALGIPLEERKIRALHGKDGRLSEVELDDGTRIARSVMFSAPPQRQHELVTRLGLELDDLGYVKVNPMGETSVPGIVAVGDMTTPMQAAIAAASAGTIAAAMMNHALILEDADRRYTAVTGKPAPSRQKAH</sequence>
<dbReference type="Proteomes" id="UP000268313">
    <property type="component" value="Unassembled WGS sequence"/>
</dbReference>
<evidence type="ECO:0000256" key="2">
    <source>
        <dbReference type="ARBA" id="ARBA00023002"/>
    </source>
</evidence>
<reference evidence="5" key="1">
    <citation type="submission" date="2018-09" db="EMBL/GenBank/DDBJ databases">
        <authorList>
            <person name="Livingstone P.G."/>
            <person name="Whitworth D.E."/>
        </authorList>
    </citation>
    <scope>NUCLEOTIDE SEQUENCE [LARGE SCALE GENOMIC DNA]</scope>
    <source>
        <strain evidence="5">CA043D</strain>
    </source>
</reference>
<dbReference type="Gene3D" id="3.50.50.60">
    <property type="entry name" value="FAD/NAD(P)-binding domain"/>
    <property type="match status" value="2"/>
</dbReference>
<evidence type="ECO:0000256" key="1">
    <source>
        <dbReference type="ARBA" id="ARBA00022630"/>
    </source>
</evidence>
<dbReference type="InterPro" id="IPR023753">
    <property type="entry name" value="FAD/NAD-binding_dom"/>
</dbReference>
<keyword evidence="5" id="KW-1185">Reference proteome</keyword>
<feature type="domain" description="FAD/NAD(P)-binding" evidence="3">
    <location>
        <begin position="183"/>
        <end position="280"/>
    </location>
</feature>
<dbReference type="InterPro" id="IPR036188">
    <property type="entry name" value="FAD/NAD-bd_sf"/>
</dbReference>
<dbReference type="Pfam" id="PF07992">
    <property type="entry name" value="Pyr_redox_2"/>
    <property type="match status" value="2"/>
</dbReference>
<dbReference type="AlphaFoldDB" id="A0A3A8JYW6"/>
<dbReference type="PANTHER" id="PTHR48105">
    <property type="entry name" value="THIOREDOXIN REDUCTASE 1-RELATED-RELATED"/>
    <property type="match status" value="1"/>
</dbReference>
<dbReference type="PRINTS" id="PR00469">
    <property type="entry name" value="PNDRDTASEII"/>
</dbReference>
<dbReference type="RefSeq" id="WP_120606773.1">
    <property type="nucleotide sequence ID" value="NZ_RAWE01000193.1"/>
</dbReference>
<dbReference type="GO" id="GO:0016491">
    <property type="term" value="F:oxidoreductase activity"/>
    <property type="evidence" value="ECO:0007669"/>
    <property type="project" value="UniProtKB-KW"/>
</dbReference>
<evidence type="ECO:0000259" key="3">
    <source>
        <dbReference type="Pfam" id="PF07992"/>
    </source>
</evidence>